<dbReference type="GeneID" id="107763884"/>
<dbReference type="PaxDb" id="4097-A0A1S3XDN0"/>
<reference evidence="2" key="2">
    <citation type="submission" date="2025-08" db="UniProtKB">
        <authorList>
            <consortium name="RefSeq"/>
        </authorList>
    </citation>
    <scope>IDENTIFICATION</scope>
</reference>
<name>A0A1S3XDN0_TOBAC</name>
<dbReference type="KEGG" id="nta:107763884"/>
<sequence length="181" mass="20967">MDVFHLLLGRPWEYDRRAIHDGFKNTYSFIKDGKKIKLFPMNPEDLKKPNPKMKETFITRAKVEEHLKEGEEVLVVVPKEVESITKKESLEVIYPRLQAILDEFHDADFDTTPSYLPPIRSIQHQIDLIPGAPLPNKAAYRMNPTQQEELQRQVEELLDRGLIRESLSPCVVPALLVPKKD</sequence>
<keyword evidence="1" id="KW-1185">Reference proteome</keyword>
<dbReference type="OMA" id="CELMPED"/>
<dbReference type="Gene3D" id="3.10.10.10">
    <property type="entry name" value="HIV Type 1 Reverse Transcriptase, subunit A, domain 1"/>
    <property type="match status" value="1"/>
</dbReference>
<dbReference type="SUPFAM" id="SSF56672">
    <property type="entry name" value="DNA/RNA polymerases"/>
    <property type="match status" value="1"/>
</dbReference>
<dbReference type="STRING" id="4097.A0A1S3XDN0"/>
<gene>
    <name evidence="2" type="primary">LOC107763884</name>
</gene>
<dbReference type="RefSeq" id="XP_016437878.1">
    <property type="nucleotide sequence ID" value="XM_016582392.1"/>
</dbReference>
<dbReference type="InterPro" id="IPR043502">
    <property type="entry name" value="DNA/RNA_pol_sf"/>
</dbReference>
<dbReference type="PANTHER" id="PTHR35046">
    <property type="entry name" value="ZINC KNUCKLE (CCHC-TYPE) FAMILY PROTEIN"/>
    <property type="match status" value="1"/>
</dbReference>
<dbReference type="Proteomes" id="UP000790787">
    <property type="component" value="Chromosome 12"/>
</dbReference>
<reference evidence="1" key="1">
    <citation type="journal article" date="2014" name="Nat. Commun.">
        <title>The tobacco genome sequence and its comparison with those of tomato and potato.</title>
        <authorList>
            <person name="Sierro N."/>
            <person name="Battey J.N."/>
            <person name="Ouadi S."/>
            <person name="Bakaher N."/>
            <person name="Bovet L."/>
            <person name="Willig A."/>
            <person name="Goepfert S."/>
            <person name="Peitsch M.C."/>
            <person name="Ivanov N.V."/>
        </authorList>
    </citation>
    <scope>NUCLEOTIDE SEQUENCE [LARGE SCALE GENOMIC DNA]</scope>
</reference>
<protein>
    <submittedName>
        <fullName evidence="2">Uncharacterized protein</fullName>
    </submittedName>
</protein>
<dbReference type="OrthoDB" id="1194562at2759"/>
<evidence type="ECO:0000313" key="1">
    <source>
        <dbReference type="Proteomes" id="UP000790787"/>
    </source>
</evidence>
<organism evidence="1 2">
    <name type="scientific">Nicotiana tabacum</name>
    <name type="common">Common tobacco</name>
    <dbReference type="NCBI Taxonomy" id="4097"/>
    <lineage>
        <taxon>Eukaryota</taxon>
        <taxon>Viridiplantae</taxon>
        <taxon>Streptophyta</taxon>
        <taxon>Embryophyta</taxon>
        <taxon>Tracheophyta</taxon>
        <taxon>Spermatophyta</taxon>
        <taxon>Magnoliopsida</taxon>
        <taxon>eudicotyledons</taxon>
        <taxon>Gunneridae</taxon>
        <taxon>Pentapetalae</taxon>
        <taxon>asterids</taxon>
        <taxon>lamiids</taxon>
        <taxon>Solanales</taxon>
        <taxon>Solanaceae</taxon>
        <taxon>Nicotianoideae</taxon>
        <taxon>Nicotianeae</taxon>
        <taxon>Nicotiana</taxon>
    </lineage>
</organism>
<dbReference type="PANTHER" id="PTHR35046:SF21">
    <property type="entry name" value="RETROTRANSPOSON GAG DOMAIN-CONTAINING PROTEIN-RELATED"/>
    <property type="match status" value="1"/>
</dbReference>
<accession>A0A1S3XDN0</accession>
<evidence type="ECO:0000313" key="2">
    <source>
        <dbReference type="RefSeq" id="XP_016437878.1"/>
    </source>
</evidence>
<proteinExistence type="predicted"/>
<dbReference type="AlphaFoldDB" id="A0A1S3XDN0"/>